<keyword evidence="3" id="KW-1185">Reference proteome</keyword>
<keyword evidence="1" id="KW-0472">Membrane</keyword>
<dbReference type="EMBL" id="JBBKZT010000001">
    <property type="protein sequence ID" value="MEJ8845107.1"/>
    <property type="molecule type" value="Genomic_DNA"/>
</dbReference>
<reference evidence="2 3" key="1">
    <citation type="submission" date="2024-03" db="EMBL/GenBank/DDBJ databases">
        <title>Novel species of the genus Variovorax.</title>
        <authorList>
            <person name="Liu Q."/>
            <person name="Xin Y.-H."/>
        </authorList>
    </citation>
    <scope>NUCLEOTIDE SEQUENCE [LARGE SCALE GENOMIC DNA]</scope>
    <source>
        <strain evidence="2 3">KACC 18900</strain>
    </source>
</reference>
<dbReference type="Proteomes" id="UP001385892">
    <property type="component" value="Unassembled WGS sequence"/>
</dbReference>
<dbReference type="RefSeq" id="WP_340340294.1">
    <property type="nucleotide sequence ID" value="NZ_JBBKZT010000001.1"/>
</dbReference>
<evidence type="ECO:0000313" key="3">
    <source>
        <dbReference type="Proteomes" id="UP001385892"/>
    </source>
</evidence>
<keyword evidence="1" id="KW-0812">Transmembrane</keyword>
<evidence type="ECO:0000313" key="2">
    <source>
        <dbReference type="EMBL" id="MEJ8845107.1"/>
    </source>
</evidence>
<protein>
    <submittedName>
        <fullName evidence="2">Uncharacterized protein</fullName>
    </submittedName>
</protein>
<keyword evidence="1" id="KW-1133">Transmembrane helix</keyword>
<sequence length="261" mass="28836">MLGAAVDGAPEGAVPGLTAGLAPPWPALRQELQLHPAGTNRDGSPAWHVADPVRNLFFRIGWLEFEMLKRWHLQGAAAIAQDIAAHTTLAAQAEDVESFTAFLRQHQLLVERGQAPRAPRRGWRWLLDNYLFIRIPLVRPAPLLRRMLPWVGWLFSWGFVALTVLAGVVGLVLASRQWDVVRANLAGALTWGWPSWCCGPCPIPTPARAGSWWIRGIDSGSHRPASPANWRWPPGARCCGRWRRTARCATPSSSWPPPPGC</sequence>
<evidence type="ECO:0000256" key="1">
    <source>
        <dbReference type="SAM" id="Phobius"/>
    </source>
</evidence>
<proteinExistence type="predicted"/>
<comment type="caution">
    <text evidence="2">The sequence shown here is derived from an EMBL/GenBank/DDBJ whole genome shotgun (WGS) entry which is preliminary data.</text>
</comment>
<gene>
    <name evidence="2" type="ORF">WKW82_00490</name>
</gene>
<feature type="transmembrane region" description="Helical" evidence="1">
    <location>
        <begin position="150"/>
        <end position="174"/>
    </location>
</feature>
<organism evidence="2 3">
    <name type="scientific">Variovorax rhizosphaerae</name>
    <dbReference type="NCBI Taxonomy" id="1836200"/>
    <lineage>
        <taxon>Bacteria</taxon>
        <taxon>Pseudomonadati</taxon>
        <taxon>Pseudomonadota</taxon>
        <taxon>Betaproteobacteria</taxon>
        <taxon>Burkholderiales</taxon>
        <taxon>Comamonadaceae</taxon>
        <taxon>Variovorax</taxon>
    </lineage>
</organism>
<name>A0ABU8WEI7_9BURK</name>
<accession>A0ABU8WEI7</accession>